<keyword evidence="2" id="KW-1185">Reference proteome</keyword>
<proteinExistence type="predicted"/>
<dbReference type="EMBL" id="SWKV01000122">
    <property type="protein sequence ID" value="KAF3031810.1"/>
    <property type="molecule type" value="Genomic_DNA"/>
</dbReference>
<evidence type="ECO:0000313" key="2">
    <source>
        <dbReference type="Proteomes" id="UP000758155"/>
    </source>
</evidence>
<reference evidence="1" key="1">
    <citation type="submission" date="2019-04" db="EMBL/GenBank/DDBJ databases">
        <title>Sequencing of skin fungus with MAO and IRED activity.</title>
        <authorList>
            <person name="Marsaioli A.J."/>
            <person name="Bonatto J.M.C."/>
            <person name="Reis Junior O."/>
        </authorList>
    </citation>
    <scope>NUCLEOTIDE SEQUENCE</scope>
    <source>
        <strain evidence="1">28M1</strain>
    </source>
</reference>
<dbReference type="AlphaFoldDB" id="A0A9P5BVB3"/>
<evidence type="ECO:0000313" key="1">
    <source>
        <dbReference type="EMBL" id="KAF3031810.1"/>
    </source>
</evidence>
<gene>
    <name evidence="1" type="ORF">E8E12_000892</name>
</gene>
<name>A0A9P5BVB3_9PLEO</name>
<sequence length="284" mass="31255">MTNLSARIKNAAWEEWDENVLQDVISVLDTVYKAATRSETFSRALPYTISVKERSSSAHPSPVFLASSGVIQSKSVLQIPDSSLPSGILPLPRAIPPPGVLLSPSSIQPTDAPSFPSLEHRSQLRKATKSSIALSEAYVANTISLEQDQLNDIHNFLGKISKNEVNFWNPNLQVRVTTEEADLLRQPINYGVFLCSVLHDTQVHHKILQRFARLAVYNLTVQGRSAEELANAFQGSTLLRNVGANLQRQIEGYIQAGNRYSVMARELGGLGSIFFLPPKVGHSL</sequence>
<dbReference type="OrthoDB" id="3946009at2759"/>
<accession>A0A9P5BVB3</accession>
<dbReference type="Proteomes" id="UP000758155">
    <property type="component" value="Unassembled WGS sequence"/>
</dbReference>
<organism evidence="1 2">
    <name type="scientific">Didymella heteroderae</name>
    <dbReference type="NCBI Taxonomy" id="1769908"/>
    <lineage>
        <taxon>Eukaryota</taxon>
        <taxon>Fungi</taxon>
        <taxon>Dikarya</taxon>
        <taxon>Ascomycota</taxon>
        <taxon>Pezizomycotina</taxon>
        <taxon>Dothideomycetes</taxon>
        <taxon>Pleosporomycetidae</taxon>
        <taxon>Pleosporales</taxon>
        <taxon>Pleosporineae</taxon>
        <taxon>Didymellaceae</taxon>
        <taxon>Didymella</taxon>
    </lineage>
</organism>
<protein>
    <submittedName>
        <fullName evidence="1">Uncharacterized protein</fullName>
    </submittedName>
</protein>
<comment type="caution">
    <text evidence="1">The sequence shown here is derived from an EMBL/GenBank/DDBJ whole genome shotgun (WGS) entry which is preliminary data.</text>
</comment>